<organism evidence="2 3">
    <name type="scientific">Phlebotomus papatasi</name>
    <name type="common">Sandfly</name>
    <dbReference type="NCBI Taxonomy" id="29031"/>
    <lineage>
        <taxon>Eukaryota</taxon>
        <taxon>Metazoa</taxon>
        <taxon>Ecdysozoa</taxon>
        <taxon>Arthropoda</taxon>
        <taxon>Hexapoda</taxon>
        <taxon>Insecta</taxon>
        <taxon>Pterygota</taxon>
        <taxon>Neoptera</taxon>
        <taxon>Endopterygota</taxon>
        <taxon>Diptera</taxon>
        <taxon>Nematocera</taxon>
        <taxon>Psychodoidea</taxon>
        <taxon>Psychodidae</taxon>
        <taxon>Phlebotomus</taxon>
        <taxon>Phlebotomus</taxon>
    </lineage>
</organism>
<dbReference type="EMBL" id="AJVK01011697">
    <property type="status" value="NOT_ANNOTATED_CDS"/>
    <property type="molecule type" value="Genomic_DNA"/>
</dbReference>
<dbReference type="InterPro" id="IPR013320">
    <property type="entry name" value="ConA-like_dom_sf"/>
</dbReference>
<proteinExistence type="inferred from homology"/>
<dbReference type="PROSITE" id="PS51762">
    <property type="entry name" value="GH16_2"/>
    <property type="match status" value="1"/>
</dbReference>
<accession>A0A1B0D531</accession>
<dbReference type="GO" id="GO:0004553">
    <property type="term" value="F:hydrolase activity, hydrolyzing O-glycosyl compounds"/>
    <property type="evidence" value="ECO:0007669"/>
    <property type="project" value="InterPro"/>
</dbReference>
<evidence type="ECO:0000313" key="3">
    <source>
        <dbReference type="Proteomes" id="UP000092462"/>
    </source>
</evidence>
<name>A0A1B0D531_PHLPP</name>
<dbReference type="VEuPathDB" id="VectorBase:PPAI002588"/>
<dbReference type="AlphaFoldDB" id="A0A1B0D531"/>
<dbReference type="GO" id="GO:0005975">
    <property type="term" value="P:carbohydrate metabolic process"/>
    <property type="evidence" value="ECO:0007669"/>
    <property type="project" value="InterPro"/>
</dbReference>
<dbReference type="VEuPathDB" id="VectorBase:PPAPM1_001613"/>
<evidence type="ECO:0000256" key="1">
    <source>
        <dbReference type="ARBA" id="ARBA00006865"/>
    </source>
</evidence>
<dbReference type="PANTHER" id="PTHR10963">
    <property type="entry name" value="GLYCOSYL HYDROLASE-RELATED"/>
    <property type="match status" value="1"/>
</dbReference>
<dbReference type="Proteomes" id="UP000092462">
    <property type="component" value="Unassembled WGS sequence"/>
</dbReference>
<reference evidence="2" key="1">
    <citation type="submission" date="2022-08" db="UniProtKB">
        <authorList>
            <consortium name="EnsemblMetazoa"/>
        </authorList>
    </citation>
    <scope>IDENTIFICATION</scope>
    <source>
        <strain evidence="2">Israel</strain>
    </source>
</reference>
<keyword evidence="3" id="KW-1185">Reference proteome</keyword>
<dbReference type="SUPFAM" id="SSF49899">
    <property type="entry name" value="Concanavalin A-like lectins/glucanases"/>
    <property type="match status" value="1"/>
</dbReference>
<dbReference type="InterPro" id="IPR050546">
    <property type="entry name" value="Glycosyl_Hydrlase_16"/>
</dbReference>
<dbReference type="Gene3D" id="2.60.120.200">
    <property type="match status" value="1"/>
</dbReference>
<dbReference type="Pfam" id="PF00722">
    <property type="entry name" value="Glyco_hydro_16"/>
    <property type="match status" value="1"/>
</dbReference>
<comment type="similarity">
    <text evidence="1">Belongs to the glycosyl hydrolase 16 family.</text>
</comment>
<evidence type="ECO:0000313" key="2">
    <source>
        <dbReference type="EnsemblMetazoa" id="PPAI002588-PA"/>
    </source>
</evidence>
<dbReference type="EnsemblMetazoa" id="PPAI002588-RA">
    <property type="protein sequence ID" value="PPAI002588-PA"/>
    <property type="gene ID" value="PPAI002588"/>
</dbReference>
<protein>
    <submittedName>
        <fullName evidence="2">Uncharacterized protein</fullName>
    </submittedName>
</protein>
<dbReference type="PANTHER" id="PTHR10963:SF55">
    <property type="entry name" value="GLYCOSIDE HYDROLASE FAMILY 16 PROTEIN"/>
    <property type="match status" value="1"/>
</dbReference>
<sequence>MTYLYAGNRHLVQNGVNIGVEQVGSTLHFGPYPGLNGYPTAHFTRNSITGNGFNRAFHRYSLEWTPQGITFYVDNMLIGSVNVGSGFWDRGGFAQHAPGTENPWQHGSVMAPFDQEFYIIMNLAVGGTNFFPDGATNPGGKPWHNESPQAATDFWNGRNQWLSSWNLNEDFSREASLQVDYVRVWAL</sequence>
<dbReference type="InterPro" id="IPR000757">
    <property type="entry name" value="Beta-glucanase-like"/>
</dbReference>